<evidence type="ECO:0000256" key="12">
    <source>
        <dbReference type="ARBA" id="ARBA00022842"/>
    </source>
</evidence>
<dbReference type="InterPro" id="IPR023299">
    <property type="entry name" value="ATPase_P-typ_cyto_dom_N"/>
</dbReference>
<comment type="catalytic activity">
    <reaction evidence="17">
        <text>Mg(2+)(out) + ATP + H2O = Mg(2+)(in) + ADP + phosphate + H(+)</text>
        <dbReference type="Rhea" id="RHEA:10260"/>
        <dbReference type="ChEBI" id="CHEBI:15377"/>
        <dbReference type="ChEBI" id="CHEBI:15378"/>
        <dbReference type="ChEBI" id="CHEBI:18420"/>
        <dbReference type="ChEBI" id="CHEBI:30616"/>
        <dbReference type="ChEBI" id="CHEBI:43474"/>
        <dbReference type="ChEBI" id="CHEBI:456216"/>
        <dbReference type="EC" id="7.2.2.14"/>
    </reaction>
</comment>
<dbReference type="NCBIfam" id="TIGR01494">
    <property type="entry name" value="ATPase_P-type"/>
    <property type="match status" value="2"/>
</dbReference>
<evidence type="ECO:0000256" key="6">
    <source>
        <dbReference type="ARBA" id="ARBA00022475"/>
    </source>
</evidence>
<dbReference type="InterPro" id="IPR006415">
    <property type="entry name" value="P-type_ATPase_IIIB"/>
</dbReference>
<dbReference type="RefSeq" id="WP_163471747.1">
    <property type="nucleotide sequence ID" value="NZ_JAAGWZ010000001.1"/>
</dbReference>
<keyword evidence="7" id="KW-0997">Cell inner membrane</keyword>
<evidence type="ECO:0000256" key="9">
    <source>
        <dbReference type="ARBA" id="ARBA00022692"/>
    </source>
</evidence>
<evidence type="ECO:0000256" key="14">
    <source>
        <dbReference type="ARBA" id="ARBA00022989"/>
    </source>
</evidence>
<feature type="transmembrane region" description="Helical" evidence="19">
    <location>
        <begin position="662"/>
        <end position="684"/>
    </location>
</feature>
<dbReference type="Gene3D" id="3.40.1110.10">
    <property type="entry name" value="Calcium-transporting ATPase, cytoplasmic domain N"/>
    <property type="match status" value="1"/>
</dbReference>
<evidence type="ECO:0000313" key="22">
    <source>
        <dbReference type="Proteomes" id="UP000479756"/>
    </source>
</evidence>
<accession>A0A7C9PLI4</accession>
<evidence type="ECO:0000256" key="7">
    <source>
        <dbReference type="ARBA" id="ARBA00022519"/>
    </source>
</evidence>
<dbReference type="InterPro" id="IPR059000">
    <property type="entry name" value="ATPase_P-type_domA"/>
</dbReference>
<reference evidence="21 22" key="1">
    <citation type="journal article" date="2014" name="Int. J. Syst. Evol. Microbiol.">
        <title>Description of Galbitalea soli gen. nov., sp. nov., and Frondihabitans sucicola sp. nov.</title>
        <authorList>
            <person name="Kim S.J."/>
            <person name="Lim J.M."/>
            <person name="Ahn J.H."/>
            <person name="Weon H.Y."/>
            <person name="Hamada M."/>
            <person name="Suzuki K."/>
            <person name="Ahn T.Y."/>
            <person name="Kwon S.W."/>
        </authorList>
    </citation>
    <scope>NUCLEOTIDE SEQUENCE [LARGE SCALE GENOMIC DNA]</scope>
    <source>
        <strain evidence="21 22">NBRC 108727</strain>
    </source>
</reference>
<dbReference type="NCBIfam" id="TIGR01524">
    <property type="entry name" value="ATPase-IIIB_Mg"/>
    <property type="match status" value="1"/>
</dbReference>
<keyword evidence="15 19" id="KW-0472">Membrane</keyword>
<keyword evidence="13" id="KW-1278">Translocase</keyword>
<evidence type="ECO:0000259" key="20">
    <source>
        <dbReference type="SMART" id="SM00831"/>
    </source>
</evidence>
<dbReference type="SMART" id="SM00831">
    <property type="entry name" value="Cation_ATPase_N"/>
    <property type="match status" value="1"/>
</dbReference>
<evidence type="ECO:0000256" key="16">
    <source>
        <dbReference type="ARBA" id="ARBA00029806"/>
    </source>
</evidence>
<feature type="transmembrane region" description="Helical" evidence="19">
    <location>
        <begin position="71"/>
        <end position="89"/>
    </location>
</feature>
<dbReference type="Gene3D" id="1.20.1110.10">
    <property type="entry name" value="Calcium-transporting ATPase, transmembrane domain"/>
    <property type="match status" value="1"/>
</dbReference>
<dbReference type="Pfam" id="PF13246">
    <property type="entry name" value="Cation_ATPase"/>
    <property type="match status" value="1"/>
</dbReference>
<evidence type="ECO:0000313" key="21">
    <source>
        <dbReference type="EMBL" id="NEM90068.1"/>
    </source>
</evidence>
<dbReference type="InterPro" id="IPR044492">
    <property type="entry name" value="P_typ_ATPase_HD_dom"/>
</dbReference>
<evidence type="ECO:0000256" key="10">
    <source>
        <dbReference type="ARBA" id="ARBA00022741"/>
    </source>
</evidence>
<dbReference type="SFLD" id="SFLDS00003">
    <property type="entry name" value="Haloacid_Dehalogenase"/>
    <property type="match status" value="1"/>
</dbReference>
<dbReference type="GO" id="GO:0015444">
    <property type="term" value="F:P-type magnesium transporter activity"/>
    <property type="evidence" value="ECO:0007669"/>
    <property type="project" value="UniProtKB-EC"/>
</dbReference>
<keyword evidence="6" id="KW-1003">Cell membrane</keyword>
<dbReference type="SFLD" id="SFLDF00027">
    <property type="entry name" value="p-type_atpase"/>
    <property type="match status" value="1"/>
</dbReference>
<feature type="transmembrane region" description="Helical" evidence="19">
    <location>
        <begin position="95"/>
        <end position="111"/>
    </location>
</feature>
<keyword evidence="8" id="KW-0597">Phosphoprotein</keyword>
<keyword evidence="14 19" id="KW-1133">Transmembrane helix</keyword>
<dbReference type="EMBL" id="JAAGWZ010000001">
    <property type="protein sequence ID" value="NEM90068.1"/>
    <property type="molecule type" value="Genomic_DNA"/>
</dbReference>
<comment type="caution">
    <text evidence="21">The sequence shown here is derived from an EMBL/GenBank/DDBJ whole genome shotgun (WGS) entry which is preliminary data.</text>
</comment>
<keyword evidence="9 19" id="KW-0812">Transmembrane</keyword>
<evidence type="ECO:0000256" key="11">
    <source>
        <dbReference type="ARBA" id="ARBA00022840"/>
    </source>
</evidence>
<dbReference type="EC" id="7.2.2.14" evidence="4"/>
<evidence type="ECO:0000256" key="5">
    <source>
        <dbReference type="ARBA" id="ARBA00013555"/>
    </source>
</evidence>
<organism evidence="21 22">
    <name type="scientific">Galbitalea soli</name>
    <dbReference type="NCBI Taxonomy" id="1268042"/>
    <lineage>
        <taxon>Bacteria</taxon>
        <taxon>Bacillati</taxon>
        <taxon>Actinomycetota</taxon>
        <taxon>Actinomycetes</taxon>
        <taxon>Micrococcales</taxon>
        <taxon>Microbacteriaceae</taxon>
        <taxon>Galbitalea</taxon>
    </lineage>
</organism>
<proteinExistence type="inferred from homology"/>
<dbReference type="Pfam" id="PF00122">
    <property type="entry name" value="E1-E2_ATPase"/>
    <property type="match status" value="1"/>
</dbReference>
<dbReference type="InterPro" id="IPR004014">
    <property type="entry name" value="ATPase_P-typ_cation-transptr_N"/>
</dbReference>
<keyword evidence="11" id="KW-0067">ATP-binding</keyword>
<dbReference type="InterPro" id="IPR023298">
    <property type="entry name" value="ATPase_P-typ_TM_dom_sf"/>
</dbReference>
<evidence type="ECO:0000256" key="1">
    <source>
        <dbReference type="ARBA" id="ARBA00003954"/>
    </source>
</evidence>
<evidence type="ECO:0000256" key="4">
    <source>
        <dbReference type="ARBA" id="ARBA00012786"/>
    </source>
</evidence>
<dbReference type="InterPro" id="IPR008250">
    <property type="entry name" value="ATPase_P-typ_transduc_dom_A_sf"/>
</dbReference>
<evidence type="ECO:0000256" key="2">
    <source>
        <dbReference type="ARBA" id="ARBA00004429"/>
    </source>
</evidence>
<feature type="transmembrane region" description="Helical" evidence="19">
    <location>
        <begin position="821"/>
        <end position="842"/>
    </location>
</feature>
<keyword evidence="12" id="KW-0460">Magnesium</keyword>
<evidence type="ECO:0000256" key="13">
    <source>
        <dbReference type="ARBA" id="ARBA00022967"/>
    </source>
</evidence>
<dbReference type="PANTHER" id="PTHR42861">
    <property type="entry name" value="CALCIUM-TRANSPORTING ATPASE"/>
    <property type="match status" value="1"/>
</dbReference>
<dbReference type="Proteomes" id="UP000479756">
    <property type="component" value="Unassembled WGS sequence"/>
</dbReference>
<dbReference type="SFLD" id="SFLDG00002">
    <property type="entry name" value="C1.7:_P-type_atpase_like"/>
    <property type="match status" value="1"/>
</dbReference>
<dbReference type="SUPFAM" id="SSF56784">
    <property type="entry name" value="HAD-like"/>
    <property type="match status" value="1"/>
</dbReference>
<dbReference type="InterPro" id="IPR023214">
    <property type="entry name" value="HAD_sf"/>
</dbReference>
<evidence type="ECO:0000256" key="3">
    <source>
        <dbReference type="ARBA" id="ARBA00008746"/>
    </source>
</evidence>
<dbReference type="InterPro" id="IPR006068">
    <property type="entry name" value="ATPase_P-typ_cation-transptr_C"/>
</dbReference>
<keyword evidence="22" id="KW-1185">Reference proteome</keyword>
<feature type="transmembrane region" description="Helical" evidence="19">
    <location>
        <begin position="690"/>
        <end position="711"/>
    </location>
</feature>
<dbReference type="GO" id="GO:0005886">
    <property type="term" value="C:plasma membrane"/>
    <property type="evidence" value="ECO:0007669"/>
    <property type="project" value="UniProtKB-SubCell"/>
</dbReference>
<dbReference type="InterPro" id="IPR018303">
    <property type="entry name" value="ATPase_P-typ_P_site"/>
</dbReference>
<dbReference type="InterPro" id="IPR001757">
    <property type="entry name" value="P_typ_ATPase"/>
</dbReference>
<dbReference type="Pfam" id="PF00690">
    <property type="entry name" value="Cation_ATPase_N"/>
    <property type="match status" value="1"/>
</dbReference>
<dbReference type="PRINTS" id="PR01836">
    <property type="entry name" value="MGATPASE"/>
</dbReference>
<keyword evidence="10" id="KW-0547">Nucleotide-binding</keyword>
<dbReference type="SUPFAM" id="SSF81653">
    <property type="entry name" value="Calcium ATPase, transduction domain A"/>
    <property type="match status" value="1"/>
</dbReference>
<dbReference type="GO" id="GO:0016887">
    <property type="term" value="F:ATP hydrolysis activity"/>
    <property type="evidence" value="ECO:0007669"/>
    <property type="project" value="InterPro"/>
</dbReference>
<dbReference type="Pfam" id="PF00689">
    <property type="entry name" value="Cation_ATPase_C"/>
    <property type="match status" value="1"/>
</dbReference>
<dbReference type="InterPro" id="IPR036412">
    <property type="entry name" value="HAD-like_sf"/>
</dbReference>
<feature type="transmembrane region" description="Helical" evidence="19">
    <location>
        <begin position="251"/>
        <end position="272"/>
    </location>
</feature>
<name>A0A7C9PLI4_9MICO</name>
<feature type="transmembrane region" description="Helical" evidence="19">
    <location>
        <begin position="765"/>
        <end position="783"/>
    </location>
</feature>
<feature type="domain" description="Cation-transporting P-type ATPase N-terminal" evidence="20">
    <location>
        <begin position="18"/>
        <end position="91"/>
    </location>
</feature>
<evidence type="ECO:0000256" key="18">
    <source>
        <dbReference type="ARBA" id="ARBA00049360"/>
    </source>
</evidence>
<comment type="similarity">
    <text evidence="3">Belongs to the cation transport ATPase (P-type) (TC 3.A.3) family. Type IIIB subfamily.</text>
</comment>
<evidence type="ECO:0000256" key="8">
    <source>
        <dbReference type="ARBA" id="ARBA00022553"/>
    </source>
</evidence>
<dbReference type="SUPFAM" id="SSF81665">
    <property type="entry name" value="Calcium ATPase, transmembrane domain M"/>
    <property type="match status" value="1"/>
</dbReference>
<sequence length="863" mass="90328">MRRTGPAAAVDASSGGAPFWSGPEDALLATLATTRSGLAEADVAAVADRFRADALASRAQLPWWRLLVRQFLSPIVLILVAATIISGALGDLADAAIIIVIILLSGLLGFTQEHGAGRAVRALVQSVAVTVTVRRAGVAREIPLGEVVPGDVIELSAGDLVPGDCRILAANGLTVDEAALTGETFPVEKRPGECAPETALEDRGNTVFLGTHVVTGSGLAVVARVGRATEYGRISDRVAARRPPTGFERGLTALGLLLGRIMIVLVVAIFVVNLLLQRPLIDSALFSLALAVGLTPQLLPAIVSISLAQGARQMAKQRVIVRRLDAIEDFGSMGVLCSDKTGTMTVGAVQLAGALSPSGRARADVLELASLNAGLQLGMRNPIDAAIVAAHALPTGVRALAEVPYDFSRRRLSILVESATAAADSGTGPVLITKGAFDSVLGCCSRVRSDGNDVDIAPHRDALHARFAAFSEQGLRVLAMATGRSADAAAATVADEDDLVFRGFLTFADPIKPGADRTIRALQDAGVSVRMLTGDNHLVAAHVARQVGLATDGALTGAEVERLDDAGLRGVIPSVEVFSELTPSQKERVVAAFRAAGTVVGYLGDGINDAPSISAADVGISVSSAVSVAKESAAIVLLEKDLGVLLDGVRQGRRTFANTMKYIFMATSSNFGNMLSMAIGAAVLPFLPLLASQILLLNLLGDLPATTIATDSVDAGQLQRPQRWNVHLIRRYMLAFGALSSVFDLVTFAVLRLGLHAHAAEFRSAWFLGSVLTEVSVIVVLRTRRPFWRSSPARPLLAAGAAVIVAAVTLIYSPLADPFQLIPLPVTLVATIVGIVAAYLASTEVLKHFFWRTPRRRTAPGVV</sequence>
<feature type="transmembrane region" description="Helical" evidence="19">
    <location>
        <begin position="732"/>
        <end position="753"/>
    </location>
</feature>
<evidence type="ECO:0000256" key="17">
    <source>
        <dbReference type="ARBA" id="ARBA00047295"/>
    </source>
</evidence>
<dbReference type="Gene3D" id="2.70.150.10">
    <property type="entry name" value="Calcium-transporting ATPase, cytoplasmic transduction domain A"/>
    <property type="match status" value="1"/>
</dbReference>
<gene>
    <name evidence="21" type="primary">mgtA</name>
    <name evidence="21" type="ORF">G3T37_01705</name>
</gene>
<comment type="function">
    <text evidence="1">Mediates magnesium influx to the cytosol.</text>
</comment>
<protein>
    <recommendedName>
        <fullName evidence="5">Magnesium-transporting ATPase, P-type 1</fullName>
        <ecNumber evidence="4">7.2.2.14</ecNumber>
    </recommendedName>
    <alternativeName>
        <fullName evidence="16">Mg(2+) transport ATPase, P-type 1</fullName>
    </alternativeName>
</protein>
<comment type="catalytic activity">
    <reaction evidence="18">
        <text>ATP + H2O = ADP + phosphate + H(+)</text>
        <dbReference type="Rhea" id="RHEA:13065"/>
        <dbReference type="ChEBI" id="CHEBI:15377"/>
        <dbReference type="ChEBI" id="CHEBI:15378"/>
        <dbReference type="ChEBI" id="CHEBI:30616"/>
        <dbReference type="ChEBI" id="CHEBI:43474"/>
        <dbReference type="ChEBI" id="CHEBI:456216"/>
    </reaction>
</comment>
<comment type="subcellular location">
    <subcellularLocation>
        <location evidence="2">Cell inner membrane</location>
        <topology evidence="2">Multi-pass membrane protein</topology>
    </subcellularLocation>
</comment>
<dbReference type="Gene3D" id="3.40.50.1000">
    <property type="entry name" value="HAD superfamily/HAD-like"/>
    <property type="match status" value="1"/>
</dbReference>
<dbReference type="PROSITE" id="PS00154">
    <property type="entry name" value="ATPASE_E1_E2"/>
    <property type="match status" value="1"/>
</dbReference>
<feature type="transmembrane region" description="Helical" evidence="19">
    <location>
        <begin position="284"/>
        <end position="308"/>
    </location>
</feature>
<dbReference type="GO" id="GO:0005524">
    <property type="term" value="F:ATP binding"/>
    <property type="evidence" value="ECO:0007669"/>
    <property type="project" value="UniProtKB-KW"/>
</dbReference>
<evidence type="ECO:0000256" key="15">
    <source>
        <dbReference type="ARBA" id="ARBA00023136"/>
    </source>
</evidence>
<evidence type="ECO:0000256" key="19">
    <source>
        <dbReference type="SAM" id="Phobius"/>
    </source>
</evidence>
<feature type="transmembrane region" description="Helical" evidence="19">
    <location>
        <begin position="795"/>
        <end position="815"/>
    </location>
</feature>
<dbReference type="AlphaFoldDB" id="A0A7C9PLI4"/>